<evidence type="ECO:0000313" key="1">
    <source>
        <dbReference type="EMBL" id="KIH57135.1"/>
    </source>
</evidence>
<name>A0A0C2G801_9BILA</name>
<dbReference type="OrthoDB" id="5871256at2759"/>
<gene>
    <name evidence="1" type="ORF">ANCDUO_12677</name>
</gene>
<reference evidence="1 2" key="1">
    <citation type="submission" date="2013-12" db="EMBL/GenBank/DDBJ databases">
        <title>Draft genome of the parsitic nematode Ancylostoma duodenale.</title>
        <authorList>
            <person name="Mitreva M."/>
        </authorList>
    </citation>
    <scope>NUCLEOTIDE SEQUENCE [LARGE SCALE GENOMIC DNA]</scope>
    <source>
        <strain evidence="1 2">Zhejiang</strain>
    </source>
</reference>
<dbReference type="EMBL" id="KN734780">
    <property type="protein sequence ID" value="KIH57135.1"/>
    <property type="molecule type" value="Genomic_DNA"/>
</dbReference>
<protein>
    <recommendedName>
        <fullName evidence="3">Tc1-like transposase DDE domain-containing protein</fullName>
    </recommendedName>
</protein>
<dbReference type="Gene3D" id="3.30.420.10">
    <property type="entry name" value="Ribonuclease H-like superfamily/Ribonuclease H"/>
    <property type="match status" value="1"/>
</dbReference>
<keyword evidence="2" id="KW-1185">Reference proteome</keyword>
<dbReference type="AlphaFoldDB" id="A0A0C2G801"/>
<evidence type="ECO:0008006" key="3">
    <source>
        <dbReference type="Google" id="ProtNLM"/>
    </source>
</evidence>
<dbReference type="InterPro" id="IPR036397">
    <property type="entry name" value="RNaseH_sf"/>
</dbReference>
<evidence type="ECO:0000313" key="2">
    <source>
        <dbReference type="Proteomes" id="UP000054047"/>
    </source>
</evidence>
<organism evidence="1 2">
    <name type="scientific">Ancylostoma duodenale</name>
    <dbReference type="NCBI Taxonomy" id="51022"/>
    <lineage>
        <taxon>Eukaryota</taxon>
        <taxon>Metazoa</taxon>
        <taxon>Ecdysozoa</taxon>
        <taxon>Nematoda</taxon>
        <taxon>Chromadorea</taxon>
        <taxon>Rhabditida</taxon>
        <taxon>Rhabditina</taxon>
        <taxon>Rhabditomorpha</taxon>
        <taxon>Strongyloidea</taxon>
        <taxon>Ancylostomatidae</taxon>
        <taxon>Ancylostomatinae</taxon>
        <taxon>Ancylostoma</taxon>
    </lineage>
</organism>
<proteinExistence type="predicted"/>
<sequence>MNAKVNQEEILERAVVPWKQDHPNFTFQQDWTTSHGAKTTISFLETKVGSFLATDLWPANSPDLNPLDFSVCGFMEEQFRSRNVKNLSIPPSMRY</sequence>
<dbReference type="GO" id="GO:0003676">
    <property type="term" value="F:nucleic acid binding"/>
    <property type="evidence" value="ECO:0007669"/>
    <property type="project" value="InterPro"/>
</dbReference>
<dbReference type="Proteomes" id="UP000054047">
    <property type="component" value="Unassembled WGS sequence"/>
</dbReference>
<accession>A0A0C2G801</accession>